<name>A0ABX8Z423_9NEIS</name>
<dbReference type="PANTHER" id="PTHR41328:SF2">
    <property type="entry name" value="TERMINASE SMALL SUBUNIT"/>
    <property type="match status" value="1"/>
</dbReference>
<evidence type="ECO:0000313" key="4">
    <source>
        <dbReference type="Proteomes" id="UP000825679"/>
    </source>
</evidence>
<dbReference type="Pfam" id="PF03592">
    <property type="entry name" value="Terminase_2"/>
    <property type="match status" value="1"/>
</dbReference>
<accession>A0ABX8Z423</accession>
<dbReference type="InterPro" id="IPR052404">
    <property type="entry name" value="SPP1-like_terminase"/>
</dbReference>
<keyword evidence="4" id="KW-1185">Reference proteome</keyword>
<evidence type="ECO:0000256" key="2">
    <source>
        <dbReference type="ARBA" id="ARBA00023219"/>
    </source>
</evidence>
<proteinExistence type="predicted"/>
<dbReference type="PANTHER" id="PTHR41328">
    <property type="entry name" value="TERMINASE SMALL SUBUNIT-RELATED"/>
    <property type="match status" value="1"/>
</dbReference>
<evidence type="ECO:0000256" key="1">
    <source>
        <dbReference type="ARBA" id="ARBA00022612"/>
    </source>
</evidence>
<reference evidence="3 4" key="1">
    <citation type="submission" date="2021-08" db="EMBL/GenBank/DDBJ databases">
        <title>complete genome sequencing of Deefgea sp. D25.</title>
        <authorList>
            <person name="Bae J.-W."/>
            <person name="Gim D.-H."/>
        </authorList>
    </citation>
    <scope>NUCLEOTIDE SEQUENCE [LARGE SCALE GENOMIC DNA]</scope>
    <source>
        <strain evidence="3 4">D25</strain>
    </source>
</reference>
<organism evidence="3 4">
    <name type="scientific">Deefgea tanakiae</name>
    <dbReference type="NCBI Taxonomy" id="2865840"/>
    <lineage>
        <taxon>Bacteria</taxon>
        <taxon>Pseudomonadati</taxon>
        <taxon>Pseudomonadota</taxon>
        <taxon>Betaproteobacteria</taxon>
        <taxon>Neisseriales</taxon>
        <taxon>Chitinibacteraceae</taxon>
        <taxon>Deefgea</taxon>
    </lineage>
</organism>
<dbReference type="EMBL" id="CP081150">
    <property type="protein sequence ID" value="QZA77042.1"/>
    <property type="molecule type" value="Genomic_DNA"/>
</dbReference>
<dbReference type="Gene3D" id="1.10.10.1400">
    <property type="entry name" value="Terminase, small subunit, N-terminal DNA-binding domain, HTH motif"/>
    <property type="match status" value="1"/>
</dbReference>
<dbReference type="RefSeq" id="WP_221005439.1">
    <property type="nucleotide sequence ID" value="NZ_CP081150.1"/>
</dbReference>
<gene>
    <name evidence="3" type="ORF">K4H28_12135</name>
</gene>
<dbReference type="InterPro" id="IPR005335">
    <property type="entry name" value="Terminase_ssu"/>
</dbReference>
<dbReference type="InterPro" id="IPR038713">
    <property type="entry name" value="Terminase_Gp1_N_sf"/>
</dbReference>
<protein>
    <submittedName>
        <fullName evidence="3">Terminase small subunit</fullName>
    </submittedName>
</protein>
<evidence type="ECO:0000313" key="3">
    <source>
        <dbReference type="EMBL" id="QZA77042.1"/>
    </source>
</evidence>
<keyword evidence="1" id="KW-1188">Viral release from host cell</keyword>
<keyword evidence="2" id="KW-0231">Viral genome packaging</keyword>
<sequence>MPKAKSLTQKQQAFVAEYMIDLNATQAAIRAGYSAKTAYSIGYELLIKPEVQTAIETAKKERAERCRRTVDDVLLELGKIRADAMQIVTDKSGHQSMLNHAAALKALELEGKHLGMFTDKPKLELNKPEEPPKLIIPLTIPSEILQKIKERSNSAGNISG</sequence>
<dbReference type="Proteomes" id="UP000825679">
    <property type="component" value="Chromosome"/>
</dbReference>